<organism evidence="1 2">
    <name type="scientific">Hyaloscypha variabilis (strain UAMH 11265 / GT02V1 / F)</name>
    <name type="common">Meliniomyces variabilis</name>
    <dbReference type="NCBI Taxonomy" id="1149755"/>
    <lineage>
        <taxon>Eukaryota</taxon>
        <taxon>Fungi</taxon>
        <taxon>Dikarya</taxon>
        <taxon>Ascomycota</taxon>
        <taxon>Pezizomycotina</taxon>
        <taxon>Leotiomycetes</taxon>
        <taxon>Helotiales</taxon>
        <taxon>Hyaloscyphaceae</taxon>
        <taxon>Hyaloscypha</taxon>
        <taxon>Hyaloscypha variabilis</taxon>
    </lineage>
</organism>
<gene>
    <name evidence="1" type="ORF">L207DRAFT_507751</name>
</gene>
<dbReference type="OrthoDB" id="3522539at2759"/>
<evidence type="ECO:0000313" key="2">
    <source>
        <dbReference type="Proteomes" id="UP000235786"/>
    </source>
</evidence>
<evidence type="ECO:0000313" key="1">
    <source>
        <dbReference type="EMBL" id="PMD46913.1"/>
    </source>
</evidence>
<sequence length="179" mass="19813">MAPNFLQAAKSAAAVLCLANYIFVPFDAQIMRNVFQLNWINLVAYVVIEQPFLATFRRLDYRLVGYIPLIASAAEVWMQRNQAALITAEQKEVTSFGVKRVMIDFLDLETVVQTVVDAAINVAVLVLAINISNPARPNLPLFEFGSLSVIFGGYALLEYGPSCRVSDQGFPLHWELGTG</sequence>
<proteinExistence type="predicted"/>
<dbReference type="Proteomes" id="UP000235786">
    <property type="component" value="Unassembled WGS sequence"/>
</dbReference>
<name>A0A2J6S823_HYAVF</name>
<keyword evidence="2" id="KW-1185">Reference proteome</keyword>
<dbReference type="AlphaFoldDB" id="A0A2J6S823"/>
<protein>
    <submittedName>
        <fullName evidence="1">Uncharacterized protein</fullName>
    </submittedName>
</protein>
<accession>A0A2J6S823</accession>
<reference evidence="1 2" key="1">
    <citation type="submission" date="2016-04" db="EMBL/GenBank/DDBJ databases">
        <title>A degradative enzymes factory behind the ericoid mycorrhizal symbiosis.</title>
        <authorList>
            <consortium name="DOE Joint Genome Institute"/>
            <person name="Martino E."/>
            <person name="Morin E."/>
            <person name="Grelet G."/>
            <person name="Kuo A."/>
            <person name="Kohler A."/>
            <person name="Daghino S."/>
            <person name="Barry K."/>
            <person name="Choi C."/>
            <person name="Cichocki N."/>
            <person name="Clum A."/>
            <person name="Copeland A."/>
            <person name="Hainaut M."/>
            <person name="Haridas S."/>
            <person name="Labutti K."/>
            <person name="Lindquist E."/>
            <person name="Lipzen A."/>
            <person name="Khouja H.-R."/>
            <person name="Murat C."/>
            <person name="Ohm R."/>
            <person name="Olson A."/>
            <person name="Spatafora J."/>
            <person name="Veneault-Fourrey C."/>
            <person name="Henrissat B."/>
            <person name="Grigoriev I."/>
            <person name="Martin F."/>
            <person name="Perotto S."/>
        </authorList>
    </citation>
    <scope>NUCLEOTIDE SEQUENCE [LARGE SCALE GENOMIC DNA]</scope>
    <source>
        <strain evidence="1 2">F</strain>
    </source>
</reference>
<dbReference type="EMBL" id="KZ613939">
    <property type="protein sequence ID" value="PMD46913.1"/>
    <property type="molecule type" value="Genomic_DNA"/>
</dbReference>